<dbReference type="RefSeq" id="WP_155627253.1">
    <property type="nucleotide sequence ID" value="NZ_CP101525.1"/>
</dbReference>
<keyword evidence="2" id="KW-1185">Reference proteome</keyword>
<evidence type="ECO:0000313" key="1">
    <source>
        <dbReference type="EMBL" id="XAE51297.1"/>
    </source>
</evidence>
<protein>
    <submittedName>
        <fullName evidence="1">Uncharacterized protein</fullName>
    </submittedName>
</protein>
<dbReference type="EMBL" id="CP109822">
    <property type="protein sequence ID" value="XAE51297.1"/>
    <property type="molecule type" value="Genomic_DNA"/>
</dbReference>
<dbReference type="Proteomes" id="UP001448498">
    <property type="component" value="Chromosome 3"/>
</dbReference>
<evidence type="ECO:0000313" key="2">
    <source>
        <dbReference type="Proteomes" id="UP001448498"/>
    </source>
</evidence>
<accession>A0ABZ3DRY8</accession>
<reference evidence="1 2" key="1">
    <citation type="submission" date="2022-10" db="EMBL/GenBank/DDBJ databases">
        <title>Genomic of Burkholderia cepacia PN-1.</title>
        <authorList>
            <person name="Yang Y."/>
            <person name="Guan H."/>
            <person name="Huang J."/>
        </authorList>
    </citation>
    <scope>NUCLEOTIDE SEQUENCE [LARGE SCALE GENOMIC DNA]</scope>
    <source>
        <strain evidence="1 2">PN-1</strain>
    </source>
</reference>
<name>A0ABZ3DRY8_9BURK</name>
<sequence length="124" mass="13873">MVSTMLIDELHRQRVELAGIASRQFAGRVARKAHRHWPFEKQPGRRIVTRGIASARHHPFTDVSETDSLQTTGCALLFPEMKSDRSRAPVDRSGCKGTKYCCYLHDGNLIILGPNSISSEPKSQ</sequence>
<proteinExistence type="predicted"/>
<gene>
    <name evidence="1" type="ORF">OHZ10_17215</name>
</gene>
<organism evidence="1 2">
    <name type="scientific">Burkholderia arboris</name>
    <dbReference type="NCBI Taxonomy" id="488730"/>
    <lineage>
        <taxon>Bacteria</taxon>
        <taxon>Pseudomonadati</taxon>
        <taxon>Pseudomonadota</taxon>
        <taxon>Betaproteobacteria</taxon>
        <taxon>Burkholderiales</taxon>
        <taxon>Burkholderiaceae</taxon>
        <taxon>Burkholderia</taxon>
        <taxon>Burkholderia cepacia complex</taxon>
    </lineage>
</organism>